<dbReference type="AlphaFoldDB" id="A0A378I589"/>
<feature type="chain" id="PRO_5017028160" evidence="1">
    <location>
        <begin position="23"/>
        <end position="254"/>
    </location>
</feature>
<organism evidence="2 3">
    <name type="scientific">Legionella beliardensis</name>
    <dbReference type="NCBI Taxonomy" id="91822"/>
    <lineage>
        <taxon>Bacteria</taxon>
        <taxon>Pseudomonadati</taxon>
        <taxon>Pseudomonadota</taxon>
        <taxon>Gammaproteobacteria</taxon>
        <taxon>Legionellales</taxon>
        <taxon>Legionellaceae</taxon>
        <taxon>Legionella</taxon>
    </lineage>
</organism>
<dbReference type="InterPro" id="IPR011250">
    <property type="entry name" value="OMP/PagP_B-barrel"/>
</dbReference>
<keyword evidence="3" id="KW-1185">Reference proteome</keyword>
<dbReference type="EMBL" id="UGNV01000001">
    <property type="protein sequence ID" value="STX30183.1"/>
    <property type="molecule type" value="Genomic_DNA"/>
</dbReference>
<proteinExistence type="predicted"/>
<evidence type="ECO:0000313" key="2">
    <source>
        <dbReference type="EMBL" id="STX30183.1"/>
    </source>
</evidence>
<protein>
    <submittedName>
        <fullName evidence="2">Opacity protein and related surface antigens</fullName>
    </submittedName>
</protein>
<sequence length="254" mass="28135">MNYISKGFVLSIIISAASPAFSSIGHLPLDSLQSKESNHYVVTLSGGPAWSNNRHTQIINLEPDLVKAYVGRKKTSTLGNGEFFIGVQRALNFRFDGQLGIAFSASSDVRLKGDVWDDADPEFNNFKYKYSIYNTRAAVKTKLLLTDISFFQPYLSGSIGISYNHARSFSLTPKISTQLTPPGFNSHREPSFAYTLGTGVQKVIDTNWRVGLGYEFADWGRGKLSPTLEQTVGTGLQVNNIYIHQLQFSLSYIA</sequence>
<gene>
    <name evidence="2" type="ORF">NCTC13315_02748</name>
</gene>
<dbReference type="SUPFAM" id="SSF56925">
    <property type="entry name" value="OMPA-like"/>
    <property type="match status" value="1"/>
</dbReference>
<dbReference type="Gene3D" id="2.40.160.20">
    <property type="match status" value="1"/>
</dbReference>
<dbReference type="OrthoDB" id="5647782at2"/>
<name>A0A378I589_9GAMM</name>
<keyword evidence="1" id="KW-0732">Signal</keyword>
<accession>A0A378I589</accession>
<reference evidence="2 3" key="1">
    <citation type="submission" date="2018-06" db="EMBL/GenBank/DDBJ databases">
        <authorList>
            <consortium name="Pathogen Informatics"/>
            <person name="Doyle S."/>
        </authorList>
    </citation>
    <scope>NUCLEOTIDE SEQUENCE [LARGE SCALE GENOMIC DNA]</scope>
    <source>
        <strain evidence="2 3">NCTC13315</strain>
    </source>
</reference>
<dbReference type="Proteomes" id="UP000254968">
    <property type="component" value="Unassembled WGS sequence"/>
</dbReference>
<dbReference type="RefSeq" id="WP_115303905.1">
    <property type="nucleotide sequence ID" value="NZ_CAAAHO010000003.1"/>
</dbReference>
<evidence type="ECO:0000256" key="1">
    <source>
        <dbReference type="SAM" id="SignalP"/>
    </source>
</evidence>
<evidence type="ECO:0000313" key="3">
    <source>
        <dbReference type="Proteomes" id="UP000254968"/>
    </source>
</evidence>
<feature type="signal peptide" evidence="1">
    <location>
        <begin position="1"/>
        <end position="22"/>
    </location>
</feature>